<comment type="caution">
    <text evidence="1">The sequence shown here is derived from an EMBL/GenBank/DDBJ whole genome shotgun (WGS) entry which is preliminary data.</text>
</comment>
<name>A0A4C1SPH3_EUMVA</name>
<dbReference type="EMBL" id="BGZK01000009">
    <property type="protein sequence ID" value="GBP03227.1"/>
    <property type="molecule type" value="Genomic_DNA"/>
</dbReference>
<organism evidence="1 2">
    <name type="scientific">Eumeta variegata</name>
    <name type="common">Bagworm moth</name>
    <name type="synonym">Eumeta japonica</name>
    <dbReference type="NCBI Taxonomy" id="151549"/>
    <lineage>
        <taxon>Eukaryota</taxon>
        <taxon>Metazoa</taxon>
        <taxon>Ecdysozoa</taxon>
        <taxon>Arthropoda</taxon>
        <taxon>Hexapoda</taxon>
        <taxon>Insecta</taxon>
        <taxon>Pterygota</taxon>
        <taxon>Neoptera</taxon>
        <taxon>Endopterygota</taxon>
        <taxon>Lepidoptera</taxon>
        <taxon>Glossata</taxon>
        <taxon>Ditrysia</taxon>
        <taxon>Tineoidea</taxon>
        <taxon>Psychidae</taxon>
        <taxon>Oiketicinae</taxon>
        <taxon>Eumeta</taxon>
    </lineage>
</organism>
<dbReference type="AlphaFoldDB" id="A0A4C1SPH3"/>
<gene>
    <name evidence="1" type="ORF">EVAR_2655_1</name>
</gene>
<sequence>MDTDNVSRVVRPFTDSWARRRRTQHRNDATPLSFTHLWAIGLTLCRATESHLRRREIMSFASSNILLRGLYYHVVDSVTYDKLSLYRHTPNYSSTFCLSFNRLLARP</sequence>
<dbReference type="Proteomes" id="UP000299102">
    <property type="component" value="Unassembled WGS sequence"/>
</dbReference>
<proteinExistence type="predicted"/>
<reference evidence="1 2" key="1">
    <citation type="journal article" date="2019" name="Commun. Biol.">
        <title>The bagworm genome reveals a unique fibroin gene that provides high tensile strength.</title>
        <authorList>
            <person name="Kono N."/>
            <person name="Nakamura H."/>
            <person name="Ohtoshi R."/>
            <person name="Tomita M."/>
            <person name="Numata K."/>
            <person name="Arakawa K."/>
        </authorList>
    </citation>
    <scope>NUCLEOTIDE SEQUENCE [LARGE SCALE GENOMIC DNA]</scope>
</reference>
<evidence type="ECO:0000313" key="2">
    <source>
        <dbReference type="Proteomes" id="UP000299102"/>
    </source>
</evidence>
<keyword evidence="2" id="KW-1185">Reference proteome</keyword>
<evidence type="ECO:0000313" key="1">
    <source>
        <dbReference type="EMBL" id="GBP03227.1"/>
    </source>
</evidence>
<protein>
    <submittedName>
        <fullName evidence="1">Uncharacterized protein</fullName>
    </submittedName>
</protein>
<accession>A0A4C1SPH3</accession>